<proteinExistence type="predicted"/>
<dbReference type="GO" id="GO:0043625">
    <property type="term" value="C:delta DNA polymerase complex"/>
    <property type="evidence" value="ECO:0007669"/>
    <property type="project" value="InterPro"/>
</dbReference>
<evidence type="ECO:0000313" key="6">
    <source>
        <dbReference type="EMBL" id="KAF4307538.1"/>
    </source>
</evidence>
<comment type="subcellular location">
    <subcellularLocation>
        <location evidence="1">Nucleus</location>
    </subcellularLocation>
</comment>
<keyword evidence="7" id="KW-1185">Reference proteome</keyword>
<dbReference type="PANTHER" id="PTHR17598:SF13">
    <property type="entry name" value="DNA POLYMERASE DELTA SUBUNIT 3"/>
    <property type="match status" value="1"/>
</dbReference>
<feature type="compositionally biased region" description="Basic and acidic residues" evidence="5">
    <location>
        <begin position="377"/>
        <end position="389"/>
    </location>
</feature>
<dbReference type="EMBL" id="WWBZ02000022">
    <property type="protein sequence ID" value="KAF4307538.1"/>
    <property type="molecule type" value="Genomic_DNA"/>
</dbReference>
<dbReference type="Proteomes" id="UP000572817">
    <property type="component" value="Unassembled WGS sequence"/>
</dbReference>
<dbReference type="InterPro" id="IPR041913">
    <property type="entry name" value="POLD3_sf"/>
</dbReference>
<feature type="compositionally biased region" description="Basic and acidic residues" evidence="5">
    <location>
        <begin position="213"/>
        <end position="226"/>
    </location>
</feature>
<dbReference type="Pfam" id="PF09507">
    <property type="entry name" value="CDC27"/>
    <property type="match status" value="1"/>
</dbReference>
<evidence type="ECO:0000256" key="1">
    <source>
        <dbReference type="ARBA" id="ARBA00004123"/>
    </source>
</evidence>
<evidence type="ECO:0000256" key="5">
    <source>
        <dbReference type="SAM" id="MobiDB-lite"/>
    </source>
</evidence>
<feature type="compositionally biased region" description="Polar residues" evidence="5">
    <location>
        <begin position="273"/>
        <end position="286"/>
    </location>
</feature>
<feature type="compositionally biased region" description="Basic residues" evidence="5">
    <location>
        <begin position="394"/>
        <end position="406"/>
    </location>
</feature>
<dbReference type="GO" id="GO:0006297">
    <property type="term" value="P:nucleotide-excision repair, DNA gap filling"/>
    <property type="evidence" value="ECO:0007669"/>
    <property type="project" value="TreeGrafter"/>
</dbReference>
<comment type="caution">
    <text evidence="6">The sequence shown here is derived from an EMBL/GenBank/DDBJ whole genome shotgun (WGS) entry which is preliminary data.</text>
</comment>
<dbReference type="GO" id="GO:1904161">
    <property type="term" value="P:DNA synthesis involved in UV-damage excision repair"/>
    <property type="evidence" value="ECO:0007669"/>
    <property type="project" value="TreeGrafter"/>
</dbReference>
<dbReference type="GO" id="GO:0003887">
    <property type="term" value="F:DNA-directed DNA polymerase activity"/>
    <property type="evidence" value="ECO:0007669"/>
    <property type="project" value="TreeGrafter"/>
</dbReference>
<dbReference type="InterPro" id="IPR019038">
    <property type="entry name" value="POLD3"/>
</dbReference>
<feature type="compositionally biased region" description="Low complexity" evidence="5">
    <location>
        <begin position="192"/>
        <end position="210"/>
    </location>
</feature>
<gene>
    <name evidence="6" type="ORF">GTA08_BOTSDO04474</name>
</gene>
<reference evidence="6" key="1">
    <citation type="submission" date="2020-04" db="EMBL/GenBank/DDBJ databases">
        <title>Genome Assembly and Annotation of Botryosphaeria dothidea sdau 11-99, a Latent Pathogen of Apple Fruit Ring Rot in China.</title>
        <authorList>
            <person name="Yu C."/>
            <person name="Diao Y."/>
            <person name="Lu Q."/>
            <person name="Zhao J."/>
            <person name="Cui S."/>
            <person name="Peng C."/>
            <person name="He B."/>
            <person name="Liu H."/>
        </authorList>
    </citation>
    <scope>NUCLEOTIDE SEQUENCE [LARGE SCALE GENOMIC DNA]</scope>
    <source>
        <strain evidence="6">Sdau11-99</strain>
    </source>
</reference>
<evidence type="ECO:0000256" key="2">
    <source>
        <dbReference type="ARBA" id="ARBA00017589"/>
    </source>
</evidence>
<evidence type="ECO:0000256" key="3">
    <source>
        <dbReference type="ARBA" id="ARBA00022705"/>
    </source>
</evidence>
<feature type="region of interest" description="Disordered" evidence="5">
    <location>
        <begin position="184"/>
        <end position="466"/>
    </location>
</feature>
<feature type="compositionally biased region" description="Acidic residues" evidence="5">
    <location>
        <begin position="297"/>
        <end position="306"/>
    </location>
</feature>
<dbReference type="GO" id="GO:0006271">
    <property type="term" value="P:DNA strand elongation involved in DNA replication"/>
    <property type="evidence" value="ECO:0007669"/>
    <property type="project" value="TreeGrafter"/>
</dbReference>
<dbReference type="PANTHER" id="PTHR17598">
    <property type="entry name" value="DNA POLYMERASE DELTA SUBUNIT 3"/>
    <property type="match status" value="1"/>
</dbReference>
<evidence type="ECO:0000256" key="4">
    <source>
        <dbReference type="ARBA" id="ARBA00023242"/>
    </source>
</evidence>
<evidence type="ECO:0000313" key="7">
    <source>
        <dbReference type="Proteomes" id="UP000572817"/>
    </source>
</evidence>
<dbReference type="OrthoDB" id="514823at2759"/>
<organism evidence="6 7">
    <name type="scientific">Botryosphaeria dothidea</name>
    <dbReference type="NCBI Taxonomy" id="55169"/>
    <lineage>
        <taxon>Eukaryota</taxon>
        <taxon>Fungi</taxon>
        <taxon>Dikarya</taxon>
        <taxon>Ascomycota</taxon>
        <taxon>Pezizomycotina</taxon>
        <taxon>Dothideomycetes</taxon>
        <taxon>Dothideomycetes incertae sedis</taxon>
        <taxon>Botryosphaeriales</taxon>
        <taxon>Botryosphaeriaceae</taxon>
        <taxon>Botryosphaeria</taxon>
    </lineage>
</organism>
<protein>
    <recommendedName>
        <fullName evidence="2">DNA polymerase delta subunit 3</fullName>
    </recommendedName>
</protein>
<feature type="compositionally biased region" description="Low complexity" evidence="5">
    <location>
        <begin position="354"/>
        <end position="363"/>
    </location>
</feature>
<name>A0A8H4IWB0_9PEZI</name>
<feature type="compositionally biased region" description="Basic and acidic residues" evidence="5">
    <location>
        <begin position="243"/>
        <end position="254"/>
    </location>
</feature>
<feature type="compositionally biased region" description="Basic and acidic residues" evidence="5">
    <location>
        <begin position="314"/>
        <end position="340"/>
    </location>
</feature>
<feature type="region of interest" description="Disordered" evidence="5">
    <location>
        <begin position="69"/>
        <end position="109"/>
    </location>
</feature>
<dbReference type="AlphaFoldDB" id="A0A8H4IWB0"/>
<sequence length="466" mass="51308">MDKYKEYLAVNVLQENRPITYRLLSRELKVHVHQAKQMLYHFHATENEKNHGSVHATYAIIGTKLPQPALQTNGSHAHADEDVPMRSSPIPSSLPDAPEDNEESSPKVTSITLVREEDLDRTKAKFEEITSLHVYSVEPVSPKDLQILSECSRQVVEKCSNENPLEAWKTYGSIHYPHAKRRTLGIKPQGPAPVATSAAAKTAPRPSTTAVSKTKDAQAKDGEAQKGSRSSALQVDAAALPNKKGDKPNLKKEASNIFASFAKTQPKKKMAGSGTSTPAAKSAEQSQAEDEPMKDASDEEGEDDDVVLTGSNQRSKEEASEAVKKVRAEREAREKKLREMMDDDDDDDDDDTPMGDAPAAAAPEEPEETAVDPPAEPEPKPEPEKKEEVTVSNGRRRGRRRVMKKRTFQDAEGYFVTKEEPVWESFSEDEPQPKKPKPAPAATTKPKKGAGEQGQGNIMSFFAKRP</sequence>
<keyword evidence="4" id="KW-0539">Nucleus</keyword>
<dbReference type="Gene3D" id="3.90.1030.20">
    <property type="entry name" value="DNA polymerase delta, p66 (Cdc27) subunit, wHTH domain"/>
    <property type="match status" value="1"/>
</dbReference>
<keyword evidence="3" id="KW-0235">DNA replication</keyword>
<accession>A0A8H4IWB0</accession>
<feature type="compositionally biased region" description="Acidic residues" evidence="5">
    <location>
        <begin position="341"/>
        <end position="353"/>
    </location>
</feature>